<dbReference type="InterPro" id="IPR036116">
    <property type="entry name" value="FN3_sf"/>
</dbReference>
<dbReference type="InterPro" id="IPR000998">
    <property type="entry name" value="MAM_dom"/>
</dbReference>
<keyword evidence="2" id="KW-1015">Disulfide bond</keyword>
<dbReference type="Gene3D" id="2.60.120.200">
    <property type="match status" value="3"/>
</dbReference>
<accession>S7VW42</accession>
<protein>
    <submittedName>
        <fullName evidence="6">Uncharacterized protein</fullName>
    </submittedName>
</protein>
<evidence type="ECO:0000313" key="7">
    <source>
        <dbReference type="Proteomes" id="UP000014962"/>
    </source>
</evidence>
<evidence type="ECO:0000256" key="1">
    <source>
        <dbReference type="ARBA" id="ARBA00022729"/>
    </source>
</evidence>
<dbReference type="eggNOG" id="COG3391">
    <property type="taxonomic scope" value="Bacteria"/>
</dbReference>
<feature type="signal peptide" evidence="3">
    <location>
        <begin position="1"/>
        <end position="20"/>
    </location>
</feature>
<dbReference type="NCBIfam" id="NF038128">
    <property type="entry name" value="choice_anch_J"/>
    <property type="match status" value="1"/>
</dbReference>
<gene>
    <name evidence="6" type="ORF">ADIWIN_0601</name>
</gene>
<dbReference type="InterPro" id="IPR026444">
    <property type="entry name" value="Secre_tail"/>
</dbReference>
<dbReference type="AlphaFoldDB" id="S7VW42"/>
<keyword evidence="7" id="KW-1185">Reference proteome</keyword>
<dbReference type="InterPro" id="IPR013783">
    <property type="entry name" value="Ig-like_fold"/>
</dbReference>
<feature type="domain" description="Fibronectin type-III" evidence="5">
    <location>
        <begin position="443"/>
        <end position="535"/>
    </location>
</feature>
<dbReference type="PROSITE" id="PS50853">
    <property type="entry name" value="FN3"/>
    <property type="match status" value="3"/>
</dbReference>
<dbReference type="InterPro" id="IPR035914">
    <property type="entry name" value="Sperma_CUB_dom_sf"/>
</dbReference>
<feature type="domain" description="MAM" evidence="4">
    <location>
        <begin position="541"/>
        <end position="710"/>
    </location>
</feature>
<dbReference type="SUPFAM" id="SSF49854">
    <property type="entry name" value="Spermadhesin, CUB domain"/>
    <property type="match status" value="1"/>
</dbReference>
<dbReference type="PROSITE" id="PS50060">
    <property type="entry name" value="MAM_2"/>
    <property type="match status" value="2"/>
</dbReference>
<evidence type="ECO:0000259" key="5">
    <source>
        <dbReference type="PROSITE" id="PS50853"/>
    </source>
</evidence>
<name>S7VW42_9FLAO</name>
<dbReference type="Pfam" id="PF18962">
    <property type="entry name" value="Por_Secre_tail"/>
    <property type="match status" value="1"/>
</dbReference>
<evidence type="ECO:0000313" key="6">
    <source>
        <dbReference type="EMBL" id="EPR74500.1"/>
    </source>
</evidence>
<comment type="caution">
    <text evidence="6">The sequence shown here is derived from an EMBL/GenBank/DDBJ whole genome shotgun (WGS) entry which is preliminary data.</text>
</comment>
<dbReference type="Gene3D" id="2.60.120.290">
    <property type="entry name" value="Spermadhesin, CUB domain"/>
    <property type="match status" value="1"/>
</dbReference>
<feature type="chain" id="PRO_5004558580" evidence="3">
    <location>
        <begin position="21"/>
        <end position="1021"/>
    </location>
</feature>
<reference evidence="6 7" key="1">
    <citation type="journal article" date="2013" name="Genome Announc.">
        <title>Draft Genome Sequence of Winogradskyella psychrotolerans RS-3T, Isolated from the Marine Transect of Kongsfjorden, Ny-Alesund, Svalbard, Arctic Ocean.</title>
        <authorList>
            <person name="Kumar Pinnaka A."/>
            <person name="Ara S."/>
            <person name="Singh A."/>
            <person name="Shivaji S."/>
        </authorList>
    </citation>
    <scope>NUCLEOTIDE SEQUENCE [LARGE SCALE GENOMIC DNA]</scope>
    <source>
        <strain evidence="6 7">RS-3</strain>
    </source>
</reference>
<evidence type="ECO:0000256" key="2">
    <source>
        <dbReference type="ARBA" id="ARBA00023157"/>
    </source>
</evidence>
<dbReference type="CDD" id="cd00063">
    <property type="entry name" value="FN3"/>
    <property type="match status" value="3"/>
</dbReference>
<dbReference type="OrthoDB" id="1113525at2"/>
<dbReference type="Proteomes" id="UP000014962">
    <property type="component" value="Unassembled WGS sequence"/>
</dbReference>
<dbReference type="EMBL" id="ATMR01000034">
    <property type="protein sequence ID" value="EPR74500.1"/>
    <property type="molecule type" value="Genomic_DNA"/>
</dbReference>
<dbReference type="STRING" id="641526.ADIWIN_0601"/>
<dbReference type="GO" id="GO:0016020">
    <property type="term" value="C:membrane"/>
    <property type="evidence" value="ECO:0007669"/>
    <property type="project" value="InterPro"/>
</dbReference>
<dbReference type="NCBIfam" id="TIGR04183">
    <property type="entry name" value="Por_Secre_tail"/>
    <property type="match status" value="1"/>
</dbReference>
<dbReference type="GO" id="GO:0005975">
    <property type="term" value="P:carbohydrate metabolic process"/>
    <property type="evidence" value="ECO:0007669"/>
    <property type="project" value="UniProtKB-ARBA"/>
</dbReference>
<dbReference type="InterPro" id="IPR000859">
    <property type="entry name" value="CUB_dom"/>
</dbReference>
<organism evidence="6 7">
    <name type="scientific">Winogradskyella psychrotolerans RS-3</name>
    <dbReference type="NCBI Taxonomy" id="641526"/>
    <lineage>
        <taxon>Bacteria</taxon>
        <taxon>Pseudomonadati</taxon>
        <taxon>Bacteroidota</taxon>
        <taxon>Flavobacteriia</taxon>
        <taxon>Flavobacteriales</taxon>
        <taxon>Flavobacteriaceae</taxon>
        <taxon>Winogradskyella</taxon>
    </lineage>
</organism>
<feature type="domain" description="MAM" evidence="4">
    <location>
        <begin position="279"/>
        <end position="443"/>
    </location>
</feature>
<dbReference type="InterPro" id="IPR013320">
    <property type="entry name" value="ConA-like_dom_sf"/>
</dbReference>
<dbReference type="RefSeq" id="WP_020894895.1">
    <property type="nucleotide sequence ID" value="NZ_ATMR01000034.1"/>
</dbReference>
<dbReference type="PATRIC" id="fig|641526.4.peg.598"/>
<feature type="domain" description="Fibronectin type-III" evidence="5">
    <location>
        <begin position="179"/>
        <end position="270"/>
    </location>
</feature>
<dbReference type="InterPro" id="IPR003961">
    <property type="entry name" value="FN3_dom"/>
</dbReference>
<dbReference type="SUPFAM" id="SSF49899">
    <property type="entry name" value="Concanavalin A-like lectins/glucanases"/>
    <property type="match status" value="2"/>
</dbReference>
<evidence type="ECO:0000256" key="3">
    <source>
        <dbReference type="SAM" id="SignalP"/>
    </source>
</evidence>
<proteinExistence type="predicted"/>
<dbReference type="Pfam" id="PF00041">
    <property type="entry name" value="fn3"/>
    <property type="match status" value="1"/>
</dbReference>
<feature type="domain" description="Fibronectin type-III" evidence="5">
    <location>
        <begin position="710"/>
        <end position="804"/>
    </location>
</feature>
<dbReference type="GO" id="GO:0004553">
    <property type="term" value="F:hydrolase activity, hydrolyzing O-glycosyl compounds"/>
    <property type="evidence" value="ECO:0007669"/>
    <property type="project" value="UniProtKB-ARBA"/>
</dbReference>
<keyword evidence="1 3" id="KW-0732">Signal</keyword>
<dbReference type="eggNOG" id="COG3291">
    <property type="taxonomic scope" value="Bacteria"/>
</dbReference>
<sequence length="1021" mass="109675">MRKITLLFLVLIAFCWRSNAQFTESFETEIPATWTILDLASANGWVWDDTPEGDGAQDGSAVARIESGFDAPNDDYLITPQITVASGLNDRLTFYTKSRSGLFSEPYEVLLSTATATAADFTVILQSESEAPEEWTKVTLDLSSYNGQSIYVAIRTTSYGNWELFVDNFINDTFPACMEPTDLTLENISNASADFAWTENGTATAWNIEIVDVTAGEVATGAATVSGVTNPYTLSSLASNNEYELYVQADCGVEGPSIWVGPLAFTTFCDAFTAPYIQSFENAGNIPDCWTTFSDSGEEDWFFNESGPNHVGDGGDLSGSTLSNGYYAVCDASSSHGPRYLMSPFVDVSVLATPELRFYEISNAEDSDNAQLDVEIWDGSAWNPMGTYNTNTDGWELKIVDISTLTFTGPAQARFTFSEPNGGGDDDIAIDDVVFDNPIACIFPADLLVANVTATTADLSWTETGTATAWNIEIVNITAGETATSVATLSEVTNPYTVTGLLPNTNYEFYVQSNCGVADGNSFWIGPVSFQTDCNALTAPYTEGFDNAGAIPDCWRMYSDSGEEDWIFQDSGLSHVGDRGVLSGSTTTGGFYAAADASQDHGPRYLLSPFVDVSTLTTPALSFYEISNSEDSENAQLDVEVWDGAAWNLMATYNTNTVGWELKTLDISGLTFTGPAQARFTYSEVIAPGDVDDDIAIDDVTFGEAPDCMAPTVLFVSNTTLTTADVTWTANGIGTNWNIEVVNITAGETATGLATVFGVTNPYTLTGLEDDNHYEVYVQADCGVDGVSTWTGPYAFATAIVPPACEGIFVDGGGSHGNYSESEFSSSTILPNSAGDAVTITFTYVDIEVDTFGSGEQDGCYDYLTIYNGPDNTYPVLAQTLCGQDSSNGDNTIVADSELHVGDSFTSTDVSGALTIEFRSDPFTSLTGWEATVSCGVLGVEDVINEAAFTYYPNPVTNTLTLNAQKSIDNITVYNMLGQKVLRTAPNNITNELDMSSLSTGTYFVKVTIESVAQTIRVIKN</sequence>
<evidence type="ECO:0000259" key="4">
    <source>
        <dbReference type="PROSITE" id="PS50060"/>
    </source>
</evidence>
<dbReference type="CDD" id="cd00041">
    <property type="entry name" value="CUB"/>
    <property type="match status" value="1"/>
</dbReference>
<dbReference type="Pfam" id="PF07675">
    <property type="entry name" value="Cleaved_Adhesin"/>
    <property type="match status" value="2"/>
</dbReference>
<dbReference type="Gene3D" id="2.60.40.10">
    <property type="entry name" value="Immunoglobulins"/>
    <property type="match status" value="3"/>
</dbReference>
<dbReference type="InterPro" id="IPR011628">
    <property type="entry name" value="Cleaved_adhesin"/>
</dbReference>
<dbReference type="SUPFAM" id="SSF49265">
    <property type="entry name" value="Fibronectin type III"/>
    <property type="match status" value="2"/>
</dbReference>
<dbReference type="SMART" id="SM00060">
    <property type="entry name" value="FN3"/>
    <property type="match status" value="3"/>
</dbReference>